<sequence>MPAIDSFPKIDAHVHYNADRPNLLEMARRFNFSLVSINTEVPDFPSIEKQRQLAQSHSAESDIPLHYATTVSSEHIFSDGWAKSAITKIKNDRAEGAIGVKFWKNIGMSIRRTDGSFLMPDDPELEPVFSFLEEEQIPVLGHQGEPKNCWLPVEEMTVKSDREYFSAHPEYHMYKHDEYPGYRDHIEARDAVLDRHPNLRFVGLHLASLEWNLDKVEQRLERYPNLAVDLAERITHLYYHAAENRQSVIDFFEKYQDRIIYGTDIINDPGQPAKTINEELERRWTAHWEFLTTDRPMESEQVRKSFQGLALPEAILEKIYRLNAEKWYQLE</sequence>
<dbReference type="Gene3D" id="3.20.20.140">
    <property type="entry name" value="Metal-dependent hydrolases"/>
    <property type="match status" value="1"/>
</dbReference>
<dbReference type="InterPro" id="IPR032466">
    <property type="entry name" value="Metal_Hydrolase"/>
</dbReference>
<dbReference type="Pfam" id="PF04909">
    <property type="entry name" value="Amidohydro_2"/>
    <property type="match status" value="1"/>
</dbReference>
<evidence type="ECO:0000313" key="4">
    <source>
        <dbReference type="Proteomes" id="UP001207337"/>
    </source>
</evidence>
<dbReference type="PANTHER" id="PTHR21240">
    <property type="entry name" value="2-AMINO-3-CARBOXYLMUCONATE-6-SEMIALDEHYDE DECARBOXYLASE"/>
    <property type="match status" value="1"/>
</dbReference>
<keyword evidence="4" id="KW-1185">Reference proteome</keyword>
<name>A0ABT3PZU3_9BACT</name>
<proteinExistence type="predicted"/>
<evidence type="ECO:0000256" key="1">
    <source>
        <dbReference type="ARBA" id="ARBA00023239"/>
    </source>
</evidence>
<dbReference type="InterPro" id="IPR032465">
    <property type="entry name" value="ACMSD"/>
</dbReference>
<evidence type="ECO:0000259" key="2">
    <source>
        <dbReference type="Pfam" id="PF04909"/>
    </source>
</evidence>
<organism evidence="3 4">
    <name type="scientific">Fodinibius salicampi</name>
    <dbReference type="NCBI Taxonomy" id="1920655"/>
    <lineage>
        <taxon>Bacteria</taxon>
        <taxon>Pseudomonadati</taxon>
        <taxon>Balneolota</taxon>
        <taxon>Balneolia</taxon>
        <taxon>Balneolales</taxon>
        <taxon>Balneolaceae</taxon>
        <taxon>Fodinibius</taxon>
    </lineage>
</organism>
<reference evidence="3 4" key="1">
    <citation type="submission" date="2021-11" db="EMBL/GenBank/DDBJ databases">
        <title>Aliifidinibius sp. nov., a new bacterium isolated from saline soil.</title>
        <authorList>
            <person name="Galisteo C."/>
            <person name="De La Haba R."/>
            <person name="Sanchez-Porro C."/>
            <person name="Ventosa A."/>
        </authorList>
    </citation>
    <scope>NUCLEOTIDE SEQUENCE [LARGE SCALE GENOMIC DNA]</scope>
    <source>
        <strain evidence="3 4">KACC 190600</strain>
    </source>
</reference>
<accession>A0ABT3PZU3</accession>
<dbReference type="SUPFAM" id="SSF51556">
    <property type="entry name" value="Metallo-dependent hydrolases"/>
    <property type="match status" value="1"/>
</dbReference>
<evidence type="ECO:0000313" key="3">
    <source>
        <dbReference type="EMBL" id="MCW9713370.1"/>
    </source>
</evidence>
<feature type="domain" description="Amidohydrolase-related" evidence="2">
    <location>
        <begin position="97"/>
        <end position="330"/>
    </location>
</feature>
<protein>
    <submittedName>
        <fullName evidence="3">Amidohydrolase</fullName>
    </submittedName>
</protein>
<dbReference type="PANTHER" id="PTHR21240:SF28">
    <property type="entry name" value="ISO-OROTATE DECARBOXYLASE (EUROFUNG)"/>
    <property type="match status" value="1"/>
</dbReference>
<dbReference type="EMBL" id="JAJNDC010000002">
    <property type="protein sequence ID" value="MCW9713370.1"/>
    <property type="molecule type" value="Genomic_DNA"/>
</dbReference>
<dbReference type="InterPro" id="IPR006680">
    <property type="entry name" value="Amidohydro-rel"/>
</dbReference>
<dbReference type="RefSeq" id="WP_265789993.1">
    <property type="nucleotide sequence ID" value="NZ_BAABRS010000002.1"/>
</dbReference>
<comment type="caution">
    <text evidence="3">The sequence shown here is derived from an EMBL/GenBank/DDBJ whole genome shotgun (WGS) entry which is preliminary data.</text>
</comment>
<dbReference type="Proteomes" id="UP001207337">
    <property type="component" value="Unassembled WGS sequence"/>
</dbReference>
<gene>
    <name evidence="3" type="ORF">LQ318_10670</name>
</gene>
<keyword evidence="1" id="KW-0456">Lyase</keyword>